<keyword evidence="2" id="KW-1185">Reference proteome</keyword>
<accession>A0ABQ7E791</accession>
<evidence type="ECO:0000313" key="2">
    <source>
        <dbReference type="Proteomes" id="UP000266723"/>
    </source>
</evidence>
<sequence length="56" mass="6286">MLSDLRQRLSPVKCAAREVLRLQRGPFSVSRSASGLSPCRELRLVFFFVYGGSVLE</sequence>
<reference evidence="1 2" key="1">
    <citation type="journal article" date="2020" name="BMC Genomics">
        <title>Intraspecific diversification of the crop wild relative Brassica cretica Lam. using demographic model selection.</title>
        <authorList>
            <person name="Kioukis A."/>
            <person name="Michalopoulou V.A."/>
            <person name="Briers L."/>
            <person name="Pirintsos S."/>
            <person name="Studholme D.J."/>
            <person name="Pavlidis P."/>
            <person name="Sarris P.F."/>
        </authorList>
    </citation>
    <scope>NUCLEOTIDE SEQUENCE [LARGE SCALE GENOMIC DNA]</scope>
    <source>
        <strain evidence="2">cv. PFS-1207/04</strain>
    </source>
</reference>
<dbReference type="Proteomes" id="UP000266723">
    <property type="component" value="Unassembled WGS sequence"/>
</dbReference>
<gene>
    <name evidence="1" type="ORF">DY000_02020812</name>
</gene>
<organism evidence="1 2">
    <name type="scientific">Brassica cretica</name>
    <name type="common">Mustard</name>
    <dbReference type="NCBI Taxonomy" id="69181"/>
    <lineage>
        <taxon>Eukaryota</taxon>
        <taxon>Viridiplantae</taxon>
        <taxon>Streptophyta</taxon>
        <taxon>Embryophyta</taxon>
        <taxon>Tracheophyta</taxon>
        <taxon>Spermatophyta</taxon>
        <taxon>Magnoliopsida</taxon>
        <taxon>eudicotyledons</taxon>
        <taxon>Gunneridae</taxon>
        <taxon>Pentapetalae</taxon>
        <taxon>rosids</taxon>
        <taxon>malvids</taxon>
        <taxon>Brassicales</taxon>
        <taxon>Brassicaceae</taxon>
        <taxon>Brassiceae</taxon>
        <taxon>Brassica</taxon>
    </lineage>
</organism>
<comment type="caution">
    <text evidence="1">The sequence shown here is derived from an EMBL/GenBank/DDBJ whole genome shotgun (WGS) entry which is preliminary data.</text>
</comment>
<name>A0ABQ7E791_BRACR</name>
<protein>
    <submittedName>
        <fullName evidence="1">Uncharacterized protein</fullName>
    </submittedName>
</protein>
<dbReference type="EMBL" id="QGKV02000299">
    <property type="protein sequence ID" value="KAF3592401.1"/>
    <property type="molecule type" value="Genomic_DNA"/>
</dbReference>
<evidence type="ECO:0000313" key="1">
    <source>
        <dbReference type="EMBL" id="KAF3592401.1"/>
    </source>
</evidence>
<proteinExistence type="predicted"/>